<feature type="transmembrane region" description="Helical" evidence="5">
    <location>
        <begin position="93"/>
        <end position="113"/>
    </location>
</feature>
<dbReference type="Proteomes" id="UP000823941">
    <property type="component" value="Chromosome 19"/>
</dbReference>
<keyword evidence="2 5" id="KW-0812">Transmembrane</keyword>
<evidence type="ECO:0000313" key="7">
    <source>
        <dbReference type="Proteomes" id="UP000823941"/>
    </source>
</evidence>
<evidence type="ECO:0000256" key="3">
    <source>
        <dbReference type="ARBA" id="ARBA00022989"/>
    </source>
</evidence>
<feature type="transmembrane region" description="Helical" evidence="5">
    <location>
        <begin position="192"/>
        <end position="213"/>
    </location>
</feature>
<feature type="transmembrane region" description="Helical" evidence="5">
    <location>
        <begin position="149"/>
        <end position="172"/>
    </location>
</feature>
<evidence type="ECO:0000256" key="5">
    <source>
        <dbReference type="SAM" id="Phobius"/>
    </source>
</evidence>
<feature type="transmembrane region" description="Helical" evidence="5">
    <location>
        <begin position="440"/>
        <end position="462"/>
    </location>
</feature>
<dbReference type="InterPro" id="IPR011701">
    <property type="entry name" value="MFS"/>
</dbReference>
<evidence type="ECO:0000313" key="6">
    <source>
        <dbReference type="EMBL" id="KAG7301455.1"/>
    </source>
</evidence>
<feature type="transmembrane region" description="Helical" evidence="5">
    <location>
        <begin position="371"/>
        <end position="392"/>
    </location>
</feature>
<feature type="transmembrane region" description="Helical" evidence="5">
    <location>
        <begin position="219"/>
        <end position="240"/>
    </location>
</feature>
<comment type="subcellular location">
    <subcellularLocation>
        <location evidence="1">Membrane</location>
        <topology evidence="1">Multi-pass membrane protein</topology>
    </subcellularLocation>
</comment>
<feature type="transmembrane region" description="Helical" evidence="5">
    <location>
        <begin position="125"/>
        <end position="143"/>
    </location>
</feature>
<evidence type="ECO:0000256" key="1">
    <source>
        <dbReference type="ARBA" id="ARBA00004141"/>
    </source>
</evidence>
<evidence type="ECO:0000256" key="4">
    <source>
        <dbReference type="ARBA" id="ARBA00023136"/>
    </source>
</evidence>
<dbReference type="PANTHER" id="PTHR23507">
    <property type="entry name" value="ZGC:174356"/>
    <property type="match status" value="1"/>
</dbReference>
<feature type="transmembrane region" description="Helical" evidence="5">
    <location>
        <begin position="276"/>
        <end position="296"/>
    </location>
</feature>
<gene>
    <name evidence="6" type="ORF">JYU34_014412</name>
</gene>
<dbReference type="PANTHER" id="PTHR23507:SF39">
    <property type="entry name" value="GH23453P-RELATED"/>
    <property type="match status" value="1"/>
</dbReference>
<feature type="transmembrane region" description="Helical" evidence="5">
    <location>
        <begin position="404"/>
        <end position="428"/>
    </location>
</feature>
<organism evidence="6 7">
    <name type="scientific">Plutella xylostella</name>
    <name type="common">Diamondback moth</name>
    <name type="synonym">Plutella maculipennis</name>
    <dbReference type="NCBI Taxonomy" id="51655"/>
    <lineage>
        <taxon>Eukaryota</taxon>
        <taxon>Metazoa</taxon>
        <taxon>Ecdysozoa</taxon>
        <taxon>Arthropoda</taxon>
        <taxon>Hexapoda</taxon>
        <taxon>Insecta</taxon>
        <taxon>Pterygota</taxon>
        <taxon>Neoptera</taxon>
        <taxon>Endopterygota</taxon>
        <taxon>Lepidoptera</taxon>
        <taxon>Glossata</taxon>
        <taxon>Ditrysia</taxon>
        <taxon>Yponomeutoidea</taxon>
        <taxon>Plutellidae</taxon>
        <taxon>Plutella</taxon>
    </lineage>
</organism>
<keyword evidence="7" id="KW-1185">Reference proteome</keyword>
<keyword evidence="4 5" id="KW-0472">Membrane</keyword>
<protein>
    <submittedName>
        <fullName evidence="6">Uncharacterized protein</fullName>
    </submittedName>
</protein>
<proteinExistence type="predicted"/>
<name>A0ABQ7Q9M5_PLUXY</name>
<reference evidence="6 7" key="1">
    <citation type="submission" date="2021-06" db="EMBL/GenBank/DDBJ databases">
        <title>A haploid diamondback moth (Plutella xylostella L.) genome assembly resolves 31 chromosomes and identifies a diamide resistance mutation.</title>
        <authorList>
            <person name="Ward C.M."/>
            <person name="Perry K.D."/>
            <person name="Baker G."/>
            <person name="Powis K."/>
            <person name="Heckel D.G."/>
            <person name="Baxter S.W."/>
        </authorList>
    </citation>
    <scope>NUCLEOTIDE SEQUENCE [LARGE SCALE GENOMIC DNA]</scope>
    <source>
        <strain evidence="6 7">LV</strain>
        <tissue evidence="6">Single pupa</tissue>
    </source>
</reference>
<dbReference type="Pfam" id="PF07690">
    <property type="entry name" value="MFS_1"/>
    <property type="match status" value="1"/>
</dbReference>
<evidence type="ECO:0000256" key="2">
    <source>
        <dbReference type="ARBA" id="ARBA00022692"/>
    </source>
</evidence>
<sequence length="477" mass="53365">MSALLINYDGSVSESTPLLESNKRFFKLTAEVPYTLFLFSFALTGNVQYSLLLQRTCKVDLNYTDIKCDLLYSQNKTDEAKELECEVEAKTTILIMTLSVICGIIPALISVFLGSWSDRHGRKPLIVWPLFGQFLTAVLSVVYCAVPTLGLWSFLYCAIPNAVLGGCTTWTLGNNLLITDITKENERSLRLAILQGSGYVGLLLGNLAATYMYDAVGYVYTFAISAALYGVCYVYTLFLVEETLATPQEITLKGLVDLGLLKEMKEVWCKERSRRIAYILILLILTYAITMVNFSGLNNIDYLFTRQKFQWLLKEYSIFSTVYIVIIITGMFFGMTMFQKCCNLSDGALLIMAYLSSIAENVGKSLAVKPWQMYLAASMSMLGYLSPTIIRSQVSKVVPKEEIGLMYSLLSCLESVSPVVAPVVFNFIYFHTLVWFPGAVYATAAGLFWVCLVFAITAEILIRKKPYVPSGYTIIEK</sequence>
<accession>A0ABQ7Q9M5</accession>
<dbReference type="InterPro" id="IPR036259">
    <property type="entry name" value="MFS_trans_sf"/>
</dbReference>
<keyword evidence="3 5" id="KW-1133">Transmembrane helix</keyword>
<feature type="transmembrane region" description="Helical" evidence="5">
    <location>
        <begin position="316"/>
        <end position="334"/>
    </location>
</feature>
<feature type="transmembrane region" description="Helical" evidence="5">
    <location>
        <begin position="32"/>
        <end position="52"/>
    </location>
</feature>
<dbReference type="Gene3D" id="1.20.1250.20">
    <property type="entry name" value="MFS general substrate transporter like domains"/>
    <property type="match status" value="1"/>
</dbReference>
<dbReference type="EMBL" id="JAHIBW010000019">
    <property type="protein sequence ID" value="KAG7301455.1"/>
    <property type="molecule type" value="Genomic_DNA"/>
</dbReference>
<dbReference type="SUPFAM" id="SSF103473">
    <property type="entry name" value="MFS general substrate transporter"/>
    <property type="match status" value="1"/>
</dbReference>
<comment type="caution">
    <text evidence="6">The sequence shown here is derived from an EMBL/GenBank/DDBJ whole genome shotgun (WGS) entry which is preliminary data.</text>
</comment>